<name>A0A6P5K5Y4_PHACI</name>
<dbReference type="InParanoid" id="A0A6P5K5Y4"/>
<dbReference type="KEGG" id="pcw:110207128"/>
<comment type="subcellular location">
    <subcellularLocation>
        <location evidence="10">Cell membrane</location>
        <topology evidence="10">Multi-pass membrane protein</topology>
    </subcellularLocation>
    <subcellularLocation>
        <location evidence="1">Membrane</location>
        <topology evidence="1">Multi-pass membrane protein</topology>
    </subcellularLocation>
</comment>
<evidence type="ECO:0000256" key="10">
    <source>
        <dbReference type="RuleBase" id="RU363047"/>
    </source>
</evidence>
<dbReference type="Gene3D" id="1.20.1070.10">
    <property type="entry name" value="Rhodopsin 7-helix transmembrane proteins"/>
    <property type="match status" value="1"/>
</dbReference>
<evidence type="ECO:0000256" key="4">
    <source>
        <dbReference type="ARBA" id="ARBA00022989"/>
    </source>
</evidence>
<organism evidence="12 13">
    <name type="scientific">Phascolarctos cinereus</name>
    <name type="common">Koala</name>
    <dbReference type="NCBI Taxonomy" id="38626"/>
    <lineage>
        <taxon>Eukaryota</taxon>
        <taxon>Metazoa</taxon>
        <taxon>Chordata</taxon>
        <taxon>Craniata</taxon>
        <taxon>Vertebrata</taxon>
        <taxon>Euteleostomi</taxon>
        <taxon>Mammalia</taxon>
        <taxon>Metatheria</taxon>
        <taxon>Diprotodontia</taxon>
        <taxon>Phascolarctidae</taxon>
        <taxon>Phascolarctos</taxon>
    </lineage>
</organism>
<dbReference type="PANTHER" id="PTHR48002">
    <property type="entry name" value="OLFACTORY RECEPTOR"/>
    <property type="match status" value="1"/>
</dbReference>
<dbReference type="InterPro" id="IPR000276">
    <property type="entry name" value="GPCR_Rhodpsn"/>
</dbReference>
<dbReference type="GeneID" id="110207128"/>
<feature type="domain" description="G-protein coupled receptors family 1 profile" evidence="11">
    <location>
        <begin position="57"/>
        <end position="303"/>
    </location>
</feature>
<dbReference type="PROSITE" id="PS00237">
    <property type="entry name" value="G_PROTEIN_RECEP_F1_1"/>
    <property type="match status" value="1"/>
</dbReference>
<evidence type="ECO:0000256" key="9">
    <source>
        <dbReference type="RuleBase" id="RU000688"/>
    </source>
</evidence>
<evidence type="ECO:0000256" key="1">
    <source>
        <dbReference type="ARBA" id="ARBA00004141"/>
    </source>
</evidence>
<reference evidence="13" key="1">
    <citation type="submission" date="2025-08" db="UniProtKB">
        <authorList>
            <consortium name="RefSeq"/>
        </authorList>
    </citation>
    <scope>IDENTIFICATION</scope>
    <source>
        <tissue evidence="13">Spleen</tissue>
    </source>
</reference>
<dbReference type="GO" id="GO:0005886">
    <property type="term" value="C:plasma membrane"/>
    <property type="evidence" value="ECO:0007669"/>
    <property type="project" value="UniProtKB-SubCell"/>
</dbReference>
<proteinExistence type="inferred from homology"/>
<dbReference type="GO" id="GO:0004984">
    <property type="term" value="F:olfactory receptor activity"/>
    <property type="evidence" value="ECO:0007669"/>
    <property type="project" value="InterPro"/>
</dbReference>
<dbReference type="InterPro" id="IPR050427">
    <property type="entry name" value="Olfactory_Receptors"/>
</dbReference>
<dbReference type="PROSITE" id="PS50262">
    <property type="entry name" value="G_PROTEIN_RECEP_F1_2"/>
    <property type="match status" value="1"/>
</dbReference>
<dbReference type="Proteomes" id="UP000515140">
    <property type="component" value="Unplaced"/>
</dbReference>
<feature type="transmembrane region" description="Helical" evidence="10">
    <location>
        <begin position="43"/>
        <end position="66"/>
    </location>
</feature>
<dbReference type="Pfam" id="PF13853">
    <property type="entry name" value="7tm_4"/>
    <property type="match status" value="1"/>
</dbReference>
<evidence type="ECO:0000256" key="3">
    <source>
        <dbReference type="ARBA" id="ARBA00022725"/>
    </source>
</evidence>
<dbReference type="SUPFAM" id="SSF81321">
    <property type="entry name" value="Family A G protein-coupled receptor-like"/>
    <property type="match status" value="1"/>
</dbReference>
<feature type="transmembrane region" description="Helical" evidence="10">
    <location>
        <begin position="118"/>
        <end position="140"/>
    </location>
</feature>
<evidence type="ECO:0000256" key="2">
    <source>
        <dbReference type="ARBA" id="ARBA00022692"/>
    </source>
</evidence>
<evidence type="ECO:0000313" key="12">
    <source>
        <dbReference type="Proteomes" id="UP000515140"/>
    </source>
</evidence>
<accession>A0A6P5K5Y4</accession>
<gene>
    <name evidence="13" type="primary">LOC110207128</name>
</gene>
<feature type="transmembrane region" description="Helical" evidence="10">
    <location>
        <begin position="221"/>
        <end position="241"/>
    </location>
</feature>
<keyword evidence="7 9" id="KW-0675">Receptor</keyword>
<feature type="transmembrane region" description="Helical" evidence="10">
    <location>
        <begin position="288"/>
        <end position="305"/>
    </location>
</feature>
<keyword evidence="6 10" id="KW-0472">Membrane</keyword>
<keyword evidence="3 10" id="KW-0552">Olfaction</keyword>
<dbReference type="PRINTS" id="PR00245">
    <property type="entry name" value="OLFACTORYR"/>
</dbReference>
<keyword evidence="4 10" id="KW-1133">Transmembrane helix</keyword>
<feature type="transmembrane region" description="Helical" evidence="10">
    <location>
        <begin position="160"/>
        <end position="184"/>
    </location>
</feature>
<keyword evidence="10" id="KW-0716">Sensory transduction</keyword>
<keyword evidence="10" id="KW-1003">Cell membrane</keyword>
<keyword evidence="12" id="KW-1185">Reference proteome</keyword>
<dbReference type="GO" id="GO:0004930">
    <property type="term" value="F:G protein-coupled receptor activity"/>
    <property type="evidence" value="ECO:0007669"/>
    <property type="project" value="UniProtKB-KW"/>
</dbReference>
<keyword evidence="5 9" id="KW-0297">G-protein coupled receptor</keyword>
<dbReference type="AlphaFoldDB" id="A0A6P5K5Y4"/>
<dbReference type="InterPro" id="IPR017452">
    <property type="entry name" value="GPCR_Rhodpsn_7TM"/>
</dbReference>
<protein>
    <recommendedName>
        <fullName evidence="10">Olfactory receptor</fullName>
    </recommendedName>
</protein>
<evidence type="ECO:0000313" key="13">
    <source>
        <dbReference type="RefSeq" id="XP_020840369.1"/>
    </source>
</evidence>
<feature type="transmembrane region" description="Helical" evidence="10">
    <location>
        <begin position="78"/>
        <end position="98"/>
    </location>
</feature>
<dbReference type="InterPro" id="IPR000725">
    <property type="entry name" value="Olfact_rcpt"/>
</dbReference>
<keyword evidence="2 9" id="KW-0812">Transmembrane</keyword>
<comment type="similarity">
    <text evidence="9">Belongs to the G-protein coupled receptor 1 family.</text>
</comment>
<dbReference type="PRINTS" id="PR00237">
    <property type="entry name" value="GPCRRHODOPSN"/>
</dbReference>
<evidence type="ECO:0000256" key="6">
    <source>
        <dbReference type="ARBA" id="ARBA00023136"/>
    </source>
</evidence>
<evidence type="ECO:0000259" key="11">
    <source>
        <dbReference type="PROSITE" id="PS50262"/>
    </source>
</evidence>
<feature type="transmembrane region" description="Helical" evidence="10">
    <location>
        <begin position="253"/>
        <end position="276"/>
    </location>
</feature>
<sequence length="327" mass="36640">MNLFFLFLPLFSEGSMDHGNSSTIVTGFIFQGLVQSLELQALLFAAFIVVYITAILGNFFVVLTIWTSPRLHTPMYSLLGHLSFVDICYSLIATPRMLRDLLAESKQISFSGCFTQLFFIHFLGGTEILHLVVMAFDRYVAICRPLHYAALMNPLTRRRFLLASWLGGLVHSSLQLALLLPLPFCGPNQLDNFYCDIMQVLELACTDTYAVELLLVSNSGLVTLIVFLALLTSYSVILVTLRAHSAHAQAKALSTCCAHITVVVMTFIPALCVYAWPFRDQSKDKAISVLHIVLLPMLNPLVYTLRNKEMHEAMKGGCIRAVLWLRR</sequence>
<keyword evidence="8 9" id="KW-0807">Transducer</keyword>
<evidence type="ECO:0000256" key="7">
    <source>
        <dbReference type="ARBA" id="ARBA00023170"/>
    </source>
</evidence>
<evidence type="ECO:0000256" key="5">
    <source>
        <dbReference type="ARBA" id="ARBA00023040"/>
    </source>
</evidence>
<dbReference type="FunFam" id="1.20.1070.10:FF:000007">
    <property type="entry name" value="Olfactory receptor"/>
    <property type="match status" value="1"/>
</dbReference>
<evidence type="ECO:0000256" key="8">
    <source>
        <dbReference type="ARBA" id="ARBA00023224"/>
    </source>
</evidence>
<dbReference type="RefSeq" id="XP_020840369.1">
    <property type="nucleotide sequence ID" value="XM_020984710.1"/>
</dbReference>